<dbReference type="Gene3D" id="1.10.10.2910">
    <property type="match status" value="1"/>
</dbReference>
<gene>
    <name evidence="2" type="ORF">TL10_06325</name>
</gene>
<dbReference type="PANTHER" id="PTHR43236">
    <property type="entry name" value="ANTITOXIN HIGA1"/>
    <property type="match status" value="1"/>
</dbReference>
<dbReference type="Proteomes" id="UP000032221">
    <property type="component" value="Unassembled WGS sequence"/>
</dbReference>
<reference evidence="2 3" key="1">
    <citation type="submission" date="2015-01" db="EMBL/GenBank/DDBJ databases">
        <title>Genome sequence of Mycobacterium llatzerense and Mycobacterium immunogenum recovered from brain abscess.</title>
        <authorList>
            <person name="Greninger A.L."/>
            <person name="Langelier C."/>
            <person name="Cunningham G."/>
            <person name="Chiu C.Y."/>
            <person name="Miller S."/>
        </authorList>
    </citation>
    <scope>NUCLEOTIDE SEQUENCE [LARGE SCALE GENOMIC DNA]</scope>
    <source>
        <strain evidence="2 3">CLUC14</strain>
    </source>
</reference>
<name>A0A0D1LAV5_9MYCO</name>
<dbReference type="PATRIC" id="fig|280871.6.peg.1300"/>
<dbReference type="STRING" id="280871.TL10_06325"/>
<keyword evidence="3" id="KW-1185">Reference proteome</keyword>
<organism evidence="2 3">
    <name type="scientific">Mycolicibacterium llatzerense</name>
    <dbReference type="NCBI Taxonomy" id="280871"/>
    <lineage>
        <taxon>Bacteria</taxon>
        <taxon>Bacillati</taxon>
        <taxon>Actinomycetota</taxon>
        <taxon>Actinomycetes</taxon>
        <taxon>Mycobacteriales</taxon>
        <taxon>Mycobacteriaceae</taxon>
        <taxon>Mycolicibacterium</taxon>
    </lineage>
</organism>
<evidence type="ECO:0000313" key="3">
    <source>
        <dbReference type="Proteomes" id="UP000032221"/>
    </source>
</evidence>
<proteinExistence type="predicted"/>
<accession>A0A0D1LAV5</accession>
<dbReference type="EMBL" id="JXST01000006">
    <property type="protein sequence ID" value="KIU17930.1"/>
    <property type="molecule type" value="Genomic_DNA"/>
</dbReference>
<protein>
    <recommendedName>
        <fullName evidence="1">IrrE N-terminal-like domain-containing protein</fullName>
    </recommendedName>
</protein>
<comment type="caution">
    <text evidence="2">The sequence shown here is derived from an EMBL/GenBank/DDBJ whole genome shotgun (WGS) entry which is preliminary data.</text>
</comment>
<feature type="domain" description="IrrE N-terminal-like" evidence="1">
    <location>
        <begin position="52"/>
        <end position="151"/>
    </location>
</feature>
<dbReference type="InterPro" id="IPR052345">
    <property type="entry name" value="Rad_response_metalloprotease"/>
</dbReference>
<dbReference type="PANTHER" id="PTHR43236:SF2">
    <property type="entry name" value="BLL0069 PROTEIN"/>
    <property type="match status" value="1"/>
</dbReference>
<evidence type="ECO:0000259" key="1">
    <source>
        <dbReference type="Pfam" id="PF06114"/>
    </source>
</evidence>
<dbReference type="AlphaFoldDB" id="A0A0D1LAV5"/>
<dbReference type="Pfam" id="PF06114">
    <property type="entry name" value="Peptidase_M78"/>
    <property type="match status" value="1"/>
</dbReference>
<evidence type="ECO:0000313" key="2">
    <source>
        <dbReference type="EMBL" id="KIU17930.1"/>
    </source>
</evidence>
<sequence length="159" mass="18460">MDEAKKDAEDVRGEHYWLHSFPVDVDRIAQSMGLLIERTFLRDGVSGMLQSRPPGIPTIYVDERENEARQRFTIAHEIGHYVERINRGQTDFAFIDERGTKYDIHEFYADEFAGNLLMPADEIDRQRREGLSNVQMAKYFGVSPAAMVTRLRKLERRPA</sequence>
<dbReference type="InterPro" id="IPR010359">
    <property type="entry name" value="IrrE_HExxH"/>
</dbReference>